<gene>
    <name evidence="1" type="ORF">OPV22_035209</name>
</gene>
<organism evidence="1 2">
    <name type="scientific">Ensete ventricosum</name>
    <name type="common">Abyssinian banana</name>
    <name type="synonym">Musa ensete</name>
    <dbReference type="NCBI Taxonomy" id="4639"/>
    <lineage>
        <taxon>Eukaryota</taxon>
        <taxon>Viridiplantae</taxon>
        <taxon>Streptophyta</taxon>
        <taxon>Embryophyta</taxon>
        <taxon>Tracheophyta</taxon>
        <taxon>Spermatophyta</taxon>
        <taxon>Magnoliopsida</taxon>
        <taxon>Liliopsida</taxon>
        <taxon>Zingiberales</taxon>
        <taxon>Musaceae</taxon>
        <taxon>Ensete</taxon>
    </lineage>
</organism>
<dbReference type="Proteomes" id="UP001222027">
    <property type="component" value="Unassembled WGS sequence"/>
</dbReference>
<name>A0AAX5K001_ENSVE</name>
<comment type="caution">
    <text evidence="1">The sequence shown here is derived from an EMBL/GenBank/DDBJ whole genome shotgun (WGS) entry which is preliminary data.</text>
</comment>
<evidence type="ECO:0000313" key="2">
    <source>
        <dbReference type="Proteomes" id="UP001222027"/>
    </source>
</evidence>
<dbReference type="EMBL" id="JAQQAF010000256">
    <property type="protein sequence ID" value="KAJ8454680.1"/>
    <property type="molecule type" value="Genomic_DNA"/>
</dbReference>
<accession>A0AAX5K001</accession>
<reference evidence="1 2" key="1">
    <citation type="submission" date="2022-12" db="EMBL/GenBank/DDBJ databases">
        <title>Chromosome-scale assembly of the Ensete ventricosum genome.</title>
        <authorList>
            <person name="Dussert Y."/>
            <person name="Stocks J."/>
            <person name="Wendawek A."/>
            <person name="Woldeyes F."/>
            <person name="Nichols R.A."/>
            <person name="Borrell J.S."/>
        </authorList>
    </citation>
    <scope>NUCLEOTIDE SEQUENCE [LARGE SCALE GENOMIC DNA]</scope>
    <source>
        <strain evidence="2">cv. Maze</strain>
        <tissue evidence="1">Seeds</tissue>
    </source>
</reference>
<dbReference type="AlphaFoldDB" id="A0AAX5K001"/>
<feature type="non-terminal residue" evidence="1">
    <location>
        <position position="1"/>
    </location>
</feature>
<sequence>DTCAKTFDRDIFQTIRVFAQDLIPPVRKQLVP</sequence>
<protein>
    <submittedName>
        <fullName evidence="1">Uncharacterized protein</fullName>
    </submittedName>
</protein>
<keyword evidence="2" id="KW-1185">Reference proteome</keyword>
<evidence type="ECO:0000313" key="1">
    <source>
        <dbReference type="EMBL" id="KAJ8454680.1"/>
    </source>
</evidence>
<proteinExistence type="predicted"/>